<dbReference type="PANTHER" id="PTHR47447">
    <property type="entry name" value="OS03G0856100 PROTEIN"/>
    <property type="match status" value="1"/>
</dbReference>
<evidence type="ECO:0000256" key="1">
    <source>
        <dbReference type="ARBA" id="ARBA00007626"/>
    </source>
</evidence>
<dbReference type="Proteomes" id="UP000631114">
    <property type="component" value="Unassembled WGS sequence"/>
</dbReference>
<comment type="similarity">
    <text evidence="1">Belongs to the PPR family. P subfamily.</text>
</comment>
<proteinExistence type="inferred from homology"/>
<organism evidence="4 5">
    <name type="scientific">Coptis chinensis</name>
    <dbReference type="NCBI Taxonomy" id="261450"/>
    <lineage>
        <taxon>Eukaryota</taxon>
        <taxon>Viridiplantae</taxon>
        <taxon>Streptophyta</taxon>
        <taxon>Embryophyta</taxon>
        <taxon>Tracheophyta</taxon>
        <taxon>Spermatophyta</taxon>
        <taxon>Magnoliopsida</taxon>
        <taxon>Ranunculales</taxon>
        <taxon>Ranunculaceae</taxon>
        <taxon>Coptidoideae</taxon>
        <taxon>Coptis</taxon>
    </lineage>
</organism>
<keyword evidence="5" id="KW-1185">Reference proteome</keyword>
<dbReference type="PROSITE" id="PS51375">
    <property type="entry name" value="PPR"/>
    <property type="match status" value="5"/>
</dbReference>
<feature type="repeat" description="PPR" evidence="3">
    <location>
        <begin position="162"/>
        <end position="196"/>
    </location>
</feature>
<reference evidence="4 5" key="1">
    <citation type="submission" date="2020-10" db="EMBL/GenBank/DDBJ databases">
        <title>The Coptis chinensis genome and diversification of protoberbering-type alkaloids.</title>
        <authorList>
            <person name="Wang B."/>
            <person name="Shu S."/>
            <person name="Song C."/>
            <person name="Liu Y."/>
        </authorList>
    </citation>
    <scope>NUCLEOTIDE SEQUENCE [LARGE SCALE GENOMIC DNA]</scope>
    <source>
        <strain evidence="4">HL-2020</strain>
        <tissue evidence="4">Leaf</tissue>
    </source>
</reference>
<dbReference type="AlphaFoldDB" id="A0A835M6F1"/>
<dbReference type="NCBIfam" id="TIGR00756">
    <property type="entry name" value="PPR"/>
    <property type="match status" value="5"/>
</dbReference>
<dbReference type="InterPro" id="IPR002885">
    <property type="entry name" value="PPR_rpt"/>
</dbReference>
<feature type="repeat" description="PPR" evidence="3">
    <location>
        <begin position="127"/>
        <end position="161"/>
    </location>
</feature>
<gene>
    <name evidence="4" type="ORF">IFM89_039449</name>
</gene>
<evidence type="ECO:0000313" key="4">
    <source>
        <dbReference type="EMBL" id="KAF9612416.1"/>
    </source>
</evidence>
<evidence type="ECO:0000313" key="5">
    <source>
        <dbReference type="Proteomes" id="UP000631114"/>
    </source>
</evidence>
<dbReference type="PANTHER" id="PTHR47447:SF27">
    <property type="entry name" value="PENTACOTRIPEPTIDE-REPEAT REGION OF PRORP DOMAIN-CONTAINING PROTEIN"/>
    <property type="match status" value="1"/>
</dbReference>
<sequence length="576" mass="65348">MLSSYRVHGLLRTFANSKLIKYVNVKGLHSFEHKKYIRPFKRKMGKPIKSKTNDQKKDPKVYMRNTIGMISNILRYSTWDSAQEQLDKLSIKWDSYTINQVLKTHPPMEKAWLFFNWALRLRGFKHDQYTYTTMLDIFGEAGRISSMKLVFQQMQEKGIIVDAVTYTALLHWLSKSGDLEGSLEMWEEMKVKECSPTVVTYTAVMKVLFDNNRAKDATEVYKEMLESGCSPNCYTYTVLMEYLISTGRFKEALEIMSKMQEAGVQPDKATCNILVQKFSRAGEIWAVNHILKYMKEHKLVLRHPVYVQALQALKVAGESNELLKEANRHLSLEGTDVEEVTADFHSTVDTAIIKNLLAKRNFIAVEHIIDGMISMNIQVSSKLISAIIQSSCVNNRPTCAVSACNYGIKMGICIERQACLSLIGFMIRSNLFSELVEIVENMVGSGVSLGTYLLSLVIYKLGSTQMPASCLRIFCSLPDDQKNTVTYTALMGAYFCSREVDKGLDIFHTMRRNGVPASPSTYRLLIVGLKEAGRVYEAEKYIKEERSVQRGCFPQEAVSMEEHLCELLFSGGVALC</sequence>
<evidence type="ECO:0000256" key="3">
    <source>
        <dbReference type="PROSITE-ProRule" id="PRU00708"/>
    </source>
</evidence>
<evidence type="ECO:0008006" key="6">
    <source>
        <dbReference type="Google" id="ProtNLM"/>
    </source>
</evidence>
<dbReference type="Gene3D" id="1.25.40.10">
    <property type="entry name" value="Tetratricopeptide repeat domain"/>
    <property type="match status" value="3"/>
</dbReference>
<name>A0A835M6F1_9MAGN</name>
<dbReference type="OrthoDB" id="185373at2759"/>
<evidence type="ECO:0000256" key="2">
    <source>
        <dbReference type="ARBA" id="ARBA00022737"/>
    </source>
</evidence>
<accession>A0A835M6F1</accession>
<keyword evidence="2" id="KW-0677">Repeat</keyword>
<dbReference type="EMBL" id="JADFTS010000004">
    <property type="protein sequence ID" value="KAF9612416.1"/>
    <property type="molecule type" value="Genomic_DNA"/>
</dbReference>
<feature type="repeat" description="PPR" evidence="3">
    <location>
        <begin position="232"/>
        <end position="266"/>
    </location>
</feature>
<dbReference type="Pfam" id="PF13041">
    <property type="entry name" value="PPR_2"/>
    <property type="match status" value="3"/>
</dbReference>
<protein>
    <recommendedName>
        <fullName evidence="6">Pentatricopeptide repeat-containing protein</fullName>
    </recommendedName>
</protein>
<feature type="repeat" description="PPR" evidence="3">
    <location>
        <begin position="483"/>
        <end position="517"/>
    </location>
</feature>
<dbReference type="InterPro" id="IPR011990">
    <property type="entry name" value="TPR-like_helical_dom_sf"/>
</dbReference>
<comment type="caution">
    <text evidence="4">The sequence shown here is derived from an EMBL/GenBank/DDBJ whole genome shotgun (WGS) entry which is preliminary data.</text>
</comment>
<feature type="repeat" description="PPR" evidence="3">
    <location>
        <begin position="197"/>
        <end position="231"/>
    </location>
</feature>
<dbReference type="Pfam" id="PF13812">
    <property type="entry name" value="PPR_3"/>
    <property type="match status" value="1"/>
</dbReference>